<dbReference type="CDD" id="cd08771">
    <property type="entry name" value="DLP_1"/>
    <property type="match status" value="1"/>
</dbReference>
<dbReference type="Pfam" id="PF00350">
    <property type="entry name" value="Dynamin_N"/>
    <property type="match status" value="1"/>
</dbReference>
<feature type="compositionally biased region" description="Basic and acidic residues" evidence="4">
    <location>
        <begin position="26"/>
        <end position="46"/>
    </location>
</feature>
<dbReference type="PRINTS" id="PR00195">
    <property type="entry name" value="DYNAMIN"/>
</dbReference>
<dbReference type="InterPro" id="IPR022812">
    <property type="entry name" value="Dynamin"/>
</dbReference>
<evidence type="ECO:0000256" key="3">
    <source>
        <dbReference type="SAM" id="Coils"/>
    </source>
</evidence>
<evidence type="ECO:0000256" key="2">
    <source>
        <dbReference type="ARBA" id="ARBA00023134"/>
    </source>
</evidence>
<feature type="domain" description="GED" evidence="5">
    <location>
        <begin position="706"/>
        <end position="798"/>
    </location>
</feature>
<dbReference type="InterPro" id="IPR045063">
    <property type="entry name" value="Dynamin_N"/>
</dbReference>
<reference evidence="7" key="1">
    <citation type="submission" date="2022-11" db="EMBL/GenBank/DDBJ databases">
        <title>Genome Sequence of Cubamyces cubensis.</title>
        <authorList>
            <person name="Buettner E."/>
        </authorList>
    </citation>
    <scope>NUCLEOTIDE SEQUENCE</scope>
    <source>
        <strain evidence="7">MPL-01</strain>
    </source>
</reference>
<dbReference type="SUPFAM" id="SSF52540">
    <property type="entry name" value="P-loop containing nucleoside triphosphate hydrolases"/>
    <property type="match status" value="1"/>
</dbReference>
<dbReference type="Pfam" id="PF02212">
    <property type="entry name" value="GED"/>
    <property type="match status" value="1"/>
</dbReference>
<evidence type="ECO:0000259" key="6">
    <source>
        <dbReference type="PROSITE" id="PS51718"/>
    </source>
</evidence>
<dbReference type="GO" id="GO:0008017">
    <property type="term" value="F:microtubule binding"/>
    <property type="evidence" value="ECO:0007669"/>
    <property type="project" value="TreeGrafter"/>
</dbReference>
<evidence type="ECO:0000259" key="5">
    <source>
        <dbReference type="PROSITE" id="PS51388"/>
    </source>
</evidence>
<proteinExistence type="predicted"/>
<keyword evidence="2" id="KW-0342">GTP-binding</keyword>
<feature type="coiled-coil region" evidence="3">
    <location>
        <begin position="762"/>
        <end position="796"/>
    </location>
</feature>
<dbReference type="GO" id="GO:0016559">
    <property type="term" value="P:peroxisome fission"/>
    <property type="evidence" value="ECO:0007669"/>
    <property type="project" value="TreeGrafter"/>
</dbReference>
<dbReference type="InterPro" id="IPR020850">
    <property type="entry name" value="GED_dom"/>
</dbReference>
<dbReference type="Gene3D" id="3.40.50.300">
    <property type="entry name" value="P-loop containing nucleotide triphosphate hydrolases"/>
    <property type="match status" value="1"/>
</dbReference>
<dbReference type="SMART" id="SM00053">
    <property type="entry name" value="DYNc"/>
    <property type="match status" value="1"/>
</dbReference>
<dbReference type="GO" id="GO:0003924">
    <property type="term" value="F:GTPase activity"/>
    <property type="evidence" value="ECO:0007669"/>
    <property type="project" value="InterPro"/>
</dbReference>
<sequence>MPANGKRNFGSWFSGRNSDMNGTMKGNDRNEDDRSESQDTDGRVSDVDTGDNDGVGDLGDSLYARKRRELLKLARSLTDLGASALIDIPRIVVIGAQSTGKSSLVEAVTGINVPRDSGTCTRCPMECTILTTEFKWSCSISLRVVEDGREGEPNLYPFSPKLTTPGDVELWIRRAQAAVLCPHLSRASFTSMSYDDLKAIADHTSDPAVLKFTQSVVVIDIEDPRGADLSFVDLPGLVQNEDDDVILMVQNMVKDYIQRESTVILVTLPATEDLENQQALRFAKDADPAGLRTIGVVTKPDGLDVGASGKRDSWLNIFRGDVPRHHLQKGYYCVRLPSDQERHRGVSRQGIERTSQSFFSKTSPWKDIRPSRLGVANLVRDISALLMSIIEQAIPKMREAAAKQLAICLLDFEKLPPRLTADSDATAEVVRCIFQLSESFQQIVVGRSEDKTLVRQCRRIFAFFEKAIRDTAPDFRPVPSLTDSNGPVTIRDDFHEAVAVDIDIGDELLEDVEFVPSTRKPLTLREVTRVIRETTGWELPHHIPYEAKERLLGQSMEHWPSAARACFELLAKNLKECVLKELEKHFGRFPALEQHARQLVLSLLEQHTQRSQDQLKRAVKRESAPYGTQNVDYFETMRNRWLARYKEVRNARTNGAARPSLPGAVYLHTHHEREQEALRALENLGITNLVGNDLYRLISGNFYEDELLVMADVRAYFDIAYKRYADDIPEEIKNMLLIHFAGALQDHLVDGLLRAPDSAQRLEKLVEEDPKIKRERARLQDRRRRLQEIHARLDNLRM</sequence>
<dbReference type="InterPro" id="IPR027417">
    <property type="entry name" value="P-loop_NTPase"/>
</dbReference>
<dbReference type="InterPro" id="IPR001401">
    <property type="entry name" value="Dynamin_GTPase"/>
</dbReference>
<organism evidence="7 8">
    <name type="scientific">Trametes cubensis</name>
    <dbReference type="NCBI Taxonomy" id="1111947"/>
    <lineage>
        <taxon>Eukaryota</taxon>
        <taxon>Fungi</taxon>
        <taxon>Dikarya</taxon>
        <taxon>Basidiomycota</taxon>
        <taxon>Agaricomycotina</taxon>
        <taxon>Agaricomycetes</taxon>
        <taxon>Polyporales</taxon>
        <taxon>Polyporaceae</taxon>
        <taxon>Trametes</taxon>
    </lineage>
</organism>
<dbReference type="GO" id="GO:0016020">
    <property type="term" value="C:membrane"/>
    <property type="evidence" value="ECO:0007669"/>
    <property type="project" value="TreeGrafter"/>
</dbReference>
<evidence type="ECO:0000256" key="4">
    <source>
        <dbReference type="SAM" id="MobiDB-lite"/>
    </source>
</evidence>
<dbReference type="GO" id="GO:0005874">
    <property type="term" value="C:microtubule"/>
    <property type="evidence" value="ECO:0007669"/>
    <property type="project" value="TreeGrafter"/>
</dbReference>
<keyword evidence="8" id="KW-1185">Reference proteome</keyword>
<dbReference type="Pfam" id="PF01031">
    <property type="entry name" value="Dynamin_M"/>
    <property type="match status" value="1"/>
</dbReference>
<dbReference type="GO" id="GO:0005525">
    <property type="term" value="F:GTP binding"/>
    <property type="evidence" value="ECO:0007669"/>
    <property type="project" value="InterPro"/>
</dbReference>
<dbReference type="GO" id="GO:0006897">
    <property type="term" value="P:endocytosis"/>
    <property type="evidence" value="ECO:0007669"/>
    <property type="project" value="TreeGrafter"/>
</dbReference>
<dbReference type="EMBL" id="JAPEVG010000065">
    <property type="protein sequence ID" value="KAJ8488298.1"/>
    <property type="molecule type" value="Genomic_DNA"/>
</dbReference>
<evidence type="ECO:0000313" key="8">
    <source>
        <dbReference type="Proteomes" id="UP001215151"/>
    </source>
</evidence>
<evidence type="ECO:0008006" key="9">
    <source>
        <dbReference type="Google" id="ProtNLM"/>
    </source>
</evidence>
<name>A0AAD7TZN8_9APHY</name>
<dbReference type="AlphaFoldDB" id="A0AAD7TZN8"/>
<dbReference type="GO" id="GO:0005739">
    <property type="term" value="C:mitochondrion"/>
    <property type="evidence" value="ECO:0007669"/>
    <property type="project" value="TreeGrafter"/>
</dbReference>
<feature type="region of interest" description="Disordered" evidence="4">
    <location>
        <begin position="1"/>
        <end position="58"/>
    </location>
</feature>
<dbReference type="InterPro" id="IPR000375">
    <property type="entry name" value="Dynamin_stalk"/>
</dbReference>
<dbReference type="Gene3D" id="1.20.120.1240">
    <property type="entry name" value="Dynamin, middle domain"/>
    <property type="match status" value="1"/>
</dbReference>
<dbReference type="PANTHER" id="PTHR11566:SF21">
    <property type="entry name" value="DYNAMIN RELATED PROTEIN 1, ISOFORM A"/>
    <property type="match status" value="1"/>
</dbReference>
<dbReference type="PROSITE" id="PS51388">
    <property type="entry name" value="GED"/>
    <property type="match status" value="1"/>
</dbReference>
<protein>
    <recommendedName>
        <fullName evidence="9">Interferon-induced GTP-binding protein Mx</fullName>
    </recommendedName>
</protein>
<dbReference type="GO" id="GO:0048312">
    <property type="term" value="P:intracellular distribution of mitochondria"/>
    <property type="evidence" value="ECO:0007669"/>
    <property type="project" value="TreeGrafter"/>
</dbReference>
<dbReference type="PROSITE" id="PS51718">
    <property type="entry name" value="G_DYNAMIN_2"/>
    <property type="match status" value="1"/>
</dbReference>
<feature type="domain" description="Dynamin-type G" evidence="6">
    <location>
        <begin position="85"/>
        <end position="395"/>
    </location>
</feature>
<dbReference type="PANTHER" id="PTHR11566">
    <property type="entry name" value="DYNAMIN"/>
    <property type="match status" value="1"/>
</dbReference>
<dbReference type="InterPro" id="IPR030381">
    <property type="entry name" value="G_DYNAMIN_dom"/>
</dbReference>
<comment type="caution">
    <text evidence="7">The sequence shown here is derived from an EMBL/GenBank/DDBJ whole genome shotgun (WGS) entry which is preliminary data.</text>
</comment>
<evidence type="ECO:0000256" key="1">
    <source>
        <dbReference type="ARBA" id="ARBA00022741"/>
    </source>
</evidence>
<gene>
    <name evidence="7" type="ORF">ONZ51_g3651</name>
</gene>
<dbReference type="Proteomes" id="UP001215151">
    <property type="component" value="Unassembled WGS sequence"/>
</dbReference>
<dbReference type="GO" id="GO:0000266">
    <property type="term" value="P:mitochondrial fission"/>
    <property type="evidence" value="ECO:0007669"/>
    <property type="project" value="TreeGrafter"/>
</dbReference>
<accession>A0AAD7TZN8</accession>
<dbReference type="InterPro" id="IPR003130">
    <property type="entry name" value="GED"/>
</dbReference>
<keyword evidence="3" id="KW-0175">Coiled coil</keyword>
<keyword evidence="1" id="KW-0547">Nucleotide-binding</keyword>
<evidence type="ECO:0000313" key="7">
    <source>
        <dbReference type="EMBL" id="KAJ8488298.1"/>
    </source>
</evidence>